<protein>
    <submittedName>
        <fullName evidence="1">Uncharacterized protein</fullName>
    </submittedName>
</protein>
<accession>A0ACC2ML06</accession>
<dbReference type="Proteomes" id="UP001234297">
    <property type="component" value="Chromosome 2"/>
</dbReference>
<evidence type="ECO:0000313" key="1">
    <source>
        <dbReference type="EMBL" id="KAJ8646086.1"/>
    </source>
</evidence>
<evidence type="ECO:0000313" key="2">
    <source>
        <dbReference type="Proteomes" id="UP001234297"/>
    </source>
</evidence>
<name>A0ACC2ML06_PERAE</name>
<comment type="caution">
    <text evidence="1">The sequence shown here is derived from an EMBL/GenBank/DDBJ whole genome shotgun (WGS) entry which is preliminary data.</text>
</comment>
<gene>
    <name evidence="1" type="ORF">MRB53_007834</name>
</gene>
<organism evidence="1 2">
    <name type="scientific">Persea americana</name>
    <name type="common">Avocado</name>
    <dbReference type="NCBI Taxonomy" id="3435"/>
    <lineage>
        <taxon>Eukaryota</taxon>
        <taxon>Viridiplantae</taxon>
        <taxon>Streptophyta</taxon>
        <taxon>Embryophyta</taxon>
        <taxon>Tracheophyta</taxon>
        <taxon>Spermatophyta</taxon>
        <taxon>Magnoliopsida</taxon>
        <taxon>Magnoliidae</taxon>
        <taxon>Laurales</taxon>
        <taxon>Lauraceae</taxon>
        <taxon>Persea</taxon>
    </lineage>
</organism>
<proteinExistence type="predicted"/>
<keyword evidence="2" id="KW-1185">Reference proteome</keyword>
<dbReference type="EMBL" id="CM056810">
    <property type="protein sequence ID" value="KAJ8646086.1"/>
    <property type="molecule type" value="Genomic_DNA"/>
</dbReference>
<reference evidence="1 2" key="1">
    <citation type="journal article" date="2022" name="Hortic Res">
        <title>A haplotype resolved chromosomal level avocado genome allows analysis of novel avocado genes.</title>
        <authorList>
            <person name="Nath O."/>
            <person name="Fletcher S.J."/>
            <person name="Hayward A."/>
            <person name="Shaw L.M."/>
            <person name="Masouleh A.K."/>
            <person name="Furtado A."/>
            <person name="Henry R.J."/>
            <person name="Mitter N."/>
        </authorList>
    </citation>
    <scope>NUCLEOTIDE SEQUENCE [LARGE SCALE GENOMIC DNA]</scope>
    <source>
        <strain evidence="2">cv. Hass</strain>
    </source>
</reference>
<sequence length="99" mass="11248">MLGFGNTSWFEKSSSPSSMIERKTNHKNPQTPKSNSDHDSDGNSGFRTRLNEENVWGTFISRWGLDRTKRASQKTTKAGILMMTQLGICDDFDEEKKNC</sequence>